<sequence>MSGTGDQWTPYFEFPLVLKALPAGDADEEISMPWFHTTDQKLMHYNMHNFLVSIVAYAVVPEPDVLEIWRGAFVQHALDSRSGQVDDQYNSNLGQVAYDNMTLHKSDTELLASFAFKDGPFAQRVVVRHLSGSLPSRTYPIRRALLVPLGPFIAIPFIIINEFIEALGAILSYTLVLVSLLAALAGYRKFRISRWRQSDSRSRSMNIWGPTGPVEPTKQRDWLNEEKDIGLQRPKTMRVGRSWRN</sequence>
<accession>A0A7U2F0R6</accession>
<proteinExistence type="predicted"/>
<keyword evidence="1" id="KW-0472">Membrane</keyword>
<keyword evidence="1" id="KW-1133">Transmembrane helix</keyword>
<dbReference type="AlphaFoldDB" id="A0A7U2F0R6"/>
<dbReference type="VEuPathDB" id="FungiDB:JI435_014860"/>
<evidence type="ECO:0000313" key="2">
    <source>
        <dbReference type="EMBL" id="QRC96581.1"/>
    </source>
</evidence>
<feature type="transmembrane region" description="Helical" evidence="1">
    <location>
        <begin position="170"/>
        <end position="187"/>
    </location>
</feature>
<dbReference type="EMBL" id="CP069028">
    <property type="protein sequence ID" value="QRC96581.1"/>
    <property type="molecule type" value="Genomic_DNA"/>
</dbReference>
<organism evidence="2 3">
    <name type="scientific">Phaeosphaeria nodorum (strain SN15 / ATCC MYA-4574 / FGSC 10173)</name>
    <name type="common">Glume blotch fungus</name>
    <name type="synonym">Parastagonospora nodorum</name>
    <dbReference type="NCBI Taxonomy" id="321614"/>
    <lineage>
        <taxon>Eukaryota</taxon>
        <taxon>Fungi</taxon>
        <taxon>Dikarya</taxon>
        <taxon>Ascomycota</taxon>
        <taxon>Pezizomycotina</taxon>
        <taxon>Dothideomycetes</taxon>
        <taxon>Pleosporomycetidae</taxon>
        <taxon>Pleosporales</taxon>
        <taxon>Pleosporineae</taxon>
        <taxon>Phaeosphaeriaceae</taxon>
        <taxon>Parastagonospora</taxon>
    </lineage>
</organism>
<keyword evidence="1" id="KW-0812">Transmembrane</keyword>
<feature type="transmembrane region" description="Helical" evidence="1">
    <location>
        <begin position="144"/>
        <end position="164"/>
    </location>
</feature>
<evidence type="ECO:0000313" key="3">
    <source>
        <dbReference type="Proteomes" id="UP000663193"/>
    </source>
</evidence>
<gene>
    <name evidence="2" type="ORF">JI435_014860</name>
</gene>
<keyword evidence="3" id="KW-1185">Reference proteome</keyword>
<protein>
    <submittedName>
        <fullName evidence="2">Uncharacterized protein</fullName>
    </submittedName>
</protein>
<name>A0A7U2F0R6_PHANO</name>
<dbReference type="Proteomes" id="UP000663193">
    <property type="component" value="Chromosome 6"/>
</dbReference>
<reference evidence="3" key="1">
    <citation type="journal article" date="2021" name="BMC Genomics">
        <title>Chromosome-level genome assembly and manually-curated proteome of model necrotroph Parastagonospora nodorum Sn15 reveals a genome-wide trove of candidate effector homologs, and redundancy of virulence-related functions within an accessory chromosome.</title>
        <authorList>
            <person name="Bertazzoni S."/>
            <person name="Jones D.A.B."/>
            <person name="Phan H.T."/>
            <person name="Tan K.-C."/>
            <person name="Hane J.K."/>
        </authorList>
    </citation>
    <scope>NUCLEOTIDE SEQUENCE [LARGE SCALE GENOMIC DNA]</scope>
    <source>
        <strain evidence="3">SN15 / ATCC MYA-4574 / FGSC 10173)</strain>
    </source>
</reference>
<evidence type="ECO:0000256" key="1">
    <source>
        <dbReference type="SAM" id="Phobius"/>
    </source>
</evidence>
<dbReference type="OrthoDB" id="4225365at2759"/>